<reference evidence="3 4" key="1">
    <citation type="journal article" date="2016" name="Nat. Commun.">
        <title>Thousands of microbial genomes shed light on interconnected biogeochemical processes in an aquifer system.</title>
        <authorList>
            <person name="Anantharaman K."/>
            <person name="Brown C.T."/>
            <person name="Hug L.A."/>
            <person name="Sharon I."/>
            <person name="Castelle C.J."/>
            <person name="Probst A.J."/>
            <person name="Thomas B.C."/>
            <person name="Singh A."/>
            <person name="Wilkins M.J."/>
            <person name="Karaoz U."/>
            <person name="Brodie E.L."/>
            <person name="Williams K.H."/>
            <person name="Hubbard S.S."/>
            <person name="Banfield J.F."/>
        </authorList>
    </citation>
    <scope>NUCLEOTIDE SEQUENCE [LARGE SCALE GENOMIC DNA]</scope>
</reference>
<evidence type="ECO:0000256" key="2">
    <source>
        <dbReference type="SAM" id="MobiDB-lite"/>
    </source>
</evidence>
<feature type="coiled-coil region" evidence="1">
    <location>
        <begin position="168"/>
        <end position="202"/>
    </location>
</feature>
<accession>A0A1G1XCI9</accession>
<dbReference type="EMBL" id="MHHS01000004">
    <property type="protein sequence ID" value="OGY37803.1"/>
    <property type="molecule type" value="Genomic_DNA"/>
</dbReference>
<feature type="compositionally biased region" description="Basic and acidic residues" evidence="2">
    <location>
        <begin position="102"/>
        <end position="144"/>
    </location>
</feature>
<comment type="caution">
    <text evidence="3">The sequence shown here is derived from an EMBL/GenBank/DDBJ whole genome shotgun (WGS) entry which is preliminary data.</text>
</comment>
<keyword evidence="1" id="KW-0175">Coiled coil</keyword>
<feature type="compositionally biased region" description="Low complexity" evidence="2">
    <location>
        <begin position="75"/>
        <end position="101"/>
    </location>
</feature>
<proteinExistence type="predicted"/>
<name>A0A1G1XCI9_9BACT</name>
<dbReference type="Proteomes" id="UP000177941">
    <property type="component" value="Unassembled WGS sequence"/>
</dbReference>
<evidence type="ECO:0000313" key="4">
    <source>
        <dbReference type="Proteomes" id="UP000177941"/>
    </source>
</evidence>
<sequence>MLSLKRFFYLFVPLFVVFAVLVASPALARIVIDGYGQVQVSSGRVLSSSSGSGDDSSGSGSSGSGGSEESDDDNGNSSGSESGDSSSDSSTMKSPTPTPTKTETRSSDGTRTKTEVKKDGEVRTEVRLPDGTKIKTRAEEGRTRTDVYQGATKVRFEREGDRFRIKAENELGQEVKLEEREADELDEDADEIEDEIVVEERADLLRIRALQRKTIIERLNVQALTDLPLSVDLATNILTVTTPAGEKQVTVLPDQAVQNILAANVIDRLSGQALVDEVRQGNIQTLGQVIALGLRNNVPVYQVQGVKEHRFLGFFPVTTDVTVSVSAETGEVVDTDQSLGDRIIDIFSVTP</sequence>
<gene>
    <name evidence="3" type="ORF">A3E36_02310</name>
</gene>
<protein>
    <submittedName>
        <fullName evidence="3">Uncharacterized protein</fullName>
    </submittedName>
</protein>
<feature type="compositionally biased region" description="Low complexity" evidence="2">
    <location>
        <begin position="47"/>
        <end position="59"/>
    </location>
</feature>
<organism evidence="3 4">
    <name type="scientific">Candidatus Andersenbacteria bacterium RIFCSPHIGHO2_12_FULL_45_11b</name>
    <dbReference type="NCBI Taxonomy" id="1797282"/>
    <lineage>
        <taxon>Bacteria</taxon>
        <taxon>Candidatus Anderseniibacteriota</taxon>
    </lineage>
</organism>
<feature type="region of interest" description="Disordered" evidence="2">
    <location>
        <begin position="44"/>
        <end position="144"/>
    </location>
</feature>
<dbReference type="AlphaFoldDB" id="A0A1G1XCI9"/>
<evidence type="ECO:0000256" key="1">
    <source>
        <dbReference type="SAM" id="Coils"/>
    </source>
</evidence>
<evidence type="ECO:0000313" key="3">
    <source>
        <dbReference type="EMBL" id="OGY37803.1"/>
    </source>
</evidence>